<dbReference type="STRING" id="1408189.CLAC_06410"/>
<proteinExistence type="predicted"/>
<sequence>MVRRRILGDSGLRVSALGLGTATWGAGTSLDEAARILTEFVDAGGTLVDASPLHGGNTVAEMLGRLIKRKGLADQLVVSVASGVHPELPVGRRVDCSRKTLQADLDETLRRLGADHIDLWSPGYWDGLTPPEEVADTLEYAVRMGKVRYVGLRGYHGWQAAVTHAASDRIAPVCAQHEYSLLQRGPEAELLPACEHLRMGFIGGAPLAQGVLTAKYQRVIPEDSRAASEHADAEVQDYLDERGVTVVGALATAAKGLGVSVAAAAVAWARDRPGVTSILVGARDRAQLRENLAAEELTLPTQICNALDDVSL</sequence>
<gene>
    <name evidence="2" type="ORF">CLAC_06410</name>
</gene>
<dbReference type="Pfam" id="PF00248">
    <property type="entry name" value="Aldo_ket_red"/>
    <property type="match status" value="1"/>
</dbReference>
<dbReference type="EMBL" id="CP006841">
    <property type="protein sequence ID" value="ALA67425.1"/>
    <property type="molecule type" value="Genomic_DNA"/>
</dbReference>
<dbReference type="GO" id="GO:0005829">
    <property type="term" value="C:cytosol"/>
    <property type="evidence" value="ECO:0007669"/>
    <property type="project" value="TreeGrafter"/>
</dbReference>
<dbReference type="AlphaFoldDB" id="A0A0K2H056"/>
<dbReference type="KEGG" id="clw:CLAC_06410"/>
<feature type="domain" description="NADP-dependent oxidoreductase" evidence="1">
    <location>
        <begin position="17"/>
        <end position="310"/>
    </location>
</feature>
<dbReference type="Gene3D" id="3.20.20.100">
    <property type="entry name" value="NADP-dependent oxidoreductase domain"/>
    <property type="match status" value="1"/>
</dbReference>
<dbReference type="PANTHER" id="PTHR43364">
    <property type="entry name" value="NADH-SPECIFIC METHYLGLYOXAL REDUCTASE-RELATED"/>
    <property type="match status" value="1"/>
</dbReference>
<accession>A0A0K2H056</accession>
<evidence type="ECO:0000313" key="2">
    <source>
        <dbReference type="EMBL" id="ALA67425.1"/>
    </source>
</evidence>
<dbReference type="Proteomes" id="UP000058446">
    <property type="component" value="Chromosome"/>
</dbReference>
<dbReference type="PANTHER" id="PTHR43364:SF18">
    <property type="entry name" value="OXIDOREDUCTASE"/>
    <property type="match status" value="1"/>
</dbReference>
<dbReference type="InterPro" id="IPR036812">
    <property type="entry name" value="NAD(P)_OxRdtase_dom_sf"/>
</dbReference>
<evidence type="ECO:0000259" key="1">
    <source>
        <dbReference type="Pfam" id="PF00248"/>
    </source>
</evidence>
<name>A0A0K2H056_9CORY</name>
<dbReference type="SUPFAM" id="SSF51430">
    <property type="entry name" value="NAD(P)-linked oxidoreductase"/>
    <property type="match status" value="1"/>
</dbReference>
<keyword evidence="3" id="KW-1185">Reference proteome</keyword>
<reference evidence="2 3" key="1">
    <citation type="submission" date="2013-10" db="EMBL/GenBank/DDBJ databases">
        <title>Complete genome sequence of Corynebacterium lactis DSM 45799(T), isolated from raw cow milk.</title>
        <authorList>
            <person name="Ruckert C."/>
            <person name="Albersmeier A."/>
            <person name="Lipski A."/>
            <person name="Kalinowski J."/>
        </authorList>
    </citation>
    <scope>NUCLEOTIDE SEQUENCE [LARGE SCALE GENOMIC DNA]</scope>
    <source>
        <strain evidence="2 3">RW2-5</strain>
    </source>
</reference>
<dbReference type="PATRIC" id="fig|1408189.4.peg.1274"/>
<evidence type="ECO:0000313" key="3">
    <source>
        <dbReference type="Proteomes" id="UP000058446"/>
    </source>
</evidence>
<dbReference type="InterPro" id="IPR023210">
    <property type="entry name" value="NADP_OxRdtase_dom"/>
</dbReference>
<organism evidence="2 3">
    <name type="scientific">Corynebacterium lactis RW2-5</name>
    <dbReference type="NCBI Taxonomy" id="1408189"/>
    <lineage>
        <taxon>Bacteria</taxon>
        <taxon>Bacillati</taxon>
        <taxon>Actinomycetota</taxon>
        <taxon>Actinomycetes</taxon>
        <taxon>Mycobacteriales</taxon>
        <taxon>Corynebacteriaceae</taxon>
        <taxon>Corynebacterium</taxon>
    </lineage>
</organism>
<dbReference type="InterPro" id="IPR050523">
    <property type="entry name" value="AKR_Detox_Biosynth"/>
</dbReference>
<protein>
    <submittedName>
        <fullName evidence="2">Aldo/keto reductase</fullName>
    </submittedName>
</protein>